<dbReference type="AlphaFoldDB" id="A0A3B5M3Q5"/>
<organism evidence="8 9">
    <name type="scientific">Xiphophorus couchianus</name>
    <name type="common">Monterrey platyfish</name>
    <dbReference type="NCBI Taxonomy" id="32473"/>
    <lineage>
        <taxon>Eukaryota</taxon>
        <taxon>Metazoa</taxon>
        <taxon>Chordata</taxon>
        <taxon>Craniata</taxon>
        <taxon>Vertebrata</taxon>
        <taxon>Euteleostomi</taxon>
        <taxon>Actinopterygii</taxon>
        <taxon>Neopterygii</taxon>
        <taxon>Teleostei</taxon>
        <taxon>Neoteleostei</taxon>
        <taxon>Acanthomorphata</taxon>
        <taxon>Ovalentaria</taxon>
        <taxon>Atherinomorphae</taxon>
        <taxon>Cyprinodontiformes</taxon>
        <taxon>Poeciliidae</taxon>
        <taxon>Poeciliinae</taxon>
        <taxon>Xiphophorus</taxon>
    </lineage>
</organism>
<dbReference type="PANTHER" id="PTHR11220:SF1">
    <property type="entry name" value="HEME-BINDING PROTEIN 2"/>
    <property type="match status" value="1"/>
</dbReference>
<dbReference type="PANTHER" id="PTHR11220">
    <property type="entry name" value="HEME-BINDING PROTEIN-RELATED"/>
    <property type="match status" value="1"/>
</dbReference>
<dbReference type="Pfam" id="PF04832">
    <property type="entry name" value="SOUL"/>
    <property type="match status" value="1"/>
</dbReference>
<dbReference type="SUPFAM" id="SSF55136">
    <property type="entry name" value="Probable bacterial effector-binding domain"/>
    <property type="match status" value="1"/>
</dbReference>
<dbReference type="InterPro" id="IPR006917">
    <property type="entry name" value="SOUL_heme-bd"/>
</dbReference>
<evidence type="ECO:0000256" key="7">
    <source>
        <dbReference type="SAM" id="SignalP"/>
    </source>
</evidence>
<sequence>RICFSGLLGLLLVLNAEARVGDSSQLEFCNETEQCLLFDLICKNSVYEVRHYDSVKWVTTNYTTFSMEFMMVPAFWKLYKYITGENEASQNIPMTAPVLMGIPEKSILRMDVFTMSFLLPAEYQMDPPKPTNDDVYIQETPAMNVYVIDYDSYMNTLSDSKYSKKLSKALDSAKVQYRKGSHFAAGYDSPKPKKKRHCEVWYVVEGDPVCDPNTGESKVKSACL</sequence>
<keyword evidence="4" id="KW-0963">Cytoplasm</keyword>
<proteinExistence type="inferred from homology"/>
<dbReference type="GeneTree" id="ENSGT00940000163377"/>
<name>A0A3B5M3Q5_9TELE</name>
<evidence type="ECO:0000256" key="6">
    <source>
        <dbReference type="ARBA" id="ARBA00040755"/>
    </source>
</evidence>
<comment type="function">
    <text evidence="5">May bind free porphyrinogens that may be present in the cell and thus facilitate removal of these potentially toxic compound. Binds with a high affinity to one molecule of heme or porphyrins. It binds metalloporphyrins, free porphyrins and N-methylprotoporphyrin with similar affinities.</text>
</comment>
<evidence type="ECO:0000256" key="5">
    <source>
        <dbReference type="ARBA" id="ARBA00037673"/>
    </source>
</evidence>
<dbReference type="Proteomes" id="UP000261380">
    <property type="component" value="Unplaced"/>
</dbReference>
<evidence type="ECO:0000256" key="2">
    <source>
        <dbReference type="ARBA" id="ARBA00009817"/>
    </source>
</evidence>
<dbReference type="Gene3D" id="3.20.80.10">
    <property type="entry name" value="Regulatory factor, effector binding domain"/>
    <property type="match status" value="1"/>
</dbReference>
<feature type="chain" id="PRO_5017300898" description="Heme-binding protein 1" evidence="7">
    <location>
        <begin position="19"/>
        <end position="224"/>
    </location>
</feature>
<dbReference type="InterPro" id="IPR011256">
    <property type="entry name" value="Reg_factor_effector_dom_sf"/>
</dbReference>
<keyword evidence="7" id="KW-0732">Signal</keyword>
<evidence type="ECO:0000313" key="8">
    <source>
        <dbReference type="Ensembl" id="ENSXCOP00000014604.1"/>
    </source>
</evidence>
<protein>
    <recommendedName>
        <fullName evidence="6">Heme-binding protein 1</fullName>
    </recommendedName>
</protein>
<evidence type="ECO:0000313" key="9">
    <source>
        <dbReference type="Proteomes" id="UP000261380"/>
    </source>
</evidence>
<dbReference type="STRING" id="32473.ENSXCOP00000014604"/>
<dbReference type="GO" id="GO:0020037">
    <property type="term" value="F:heme binding"/>
    <property type="evidence" value="ECO:0007669"/>
    <property type="project" value="TreeGrafter"/>
</dbReference>
<keyword evidence="9" id="KW-1185">Reference proteome</keyword>
<reference evidence="8" key="2">
    <citation type="submission" date="2025-09" db="UniProtKB">
        <authorList>
            <consortium name="Ensembl"/>
        </authorList>
    </citation>
    <scope>IDENTIFICATION</scope>
</reference>
<evidence type="ECO:0000256" key="1">
    <source>
        <dbReference type="ARBA" id="ARBA00004496"/>
    </source>
</evidence>
<comment type="subcellular location">
    <subcellularLocation>
        <location evidence="1">Cytoplasm</location>
    </subcellularLocation>
</comment>
<evidence type="ECO:0000256" key="3">
    <source>
        <dbReference type="ARBA" id="ARBA00011245"/>
    </source>
</evidence>
<comment type="similarity">
    <text evidence="2">Belongs to the HEBP family.</text>
</comment>
<evidence type="ECO:0000256" key="4">
    <source>
        <dbReference type="ARBA" id="ARBA00022490"/>
    </source>
</evidence>
<feature type="signal peptide" evidence="7">
    <location>
        <begin position="1"/>
        <end position="18"/>
    </location>
</feature>
<accession>A0A3B5M3Q5</accession>
<dbReference type="FunFam" id="3.20.80.10:FF:000003">
    <property type="entry name" value="Heme-binding protein 1"/>
    <property type="match status" value="1"/>
</dbReference>
<reference evidence="8" key="1">
    <citation type="submission" date="2025-08" db="UniProtKB">
        <authorList>
            <consortium name="Ensembl"/>
        </authorList>
    </citation>
    <scope>IDENTIFICATION</scope>
</reference>
<dbReference type="Ensembl" id="ENSXCOT00000014790.1">
    <property type="protein sequence ID" value="ENSXCOP00000014604.1"/>
    <property type="gene ID" value="ENSXCOG00000011067.1"/>
</dbReference>
<dbReference type="GO" id="GO:0005737">
    <property type="term" value="C:cytoplasm"/>
    <property type="evidence" value="ECO:0007669"/>
    <property type="project" value="UniProtKB-SubCell"/>
</dbReference>
<comment type="subunit">
    <text evidence="3">Monomer.</text>
</comment>